<feature type="region of interest" description="Disordered" evidence="1">
    <location>
        <begin position="52"/>
        <end position="111"/>
    </location>
</feature>
<dbReference type="Proteomes" id="UP000275267">
    <property type="component" value="Unassembled WGS sequence"/>
</dbReference>
<organism evidence="2 3">
    <name type="scientific">Panicum miliaceum</name>
    <name type="common">Proso millet</name>
    <name type="synonym">Broomcorn millet</name>
    <dbReference type="NCBI Taxonomy" id="4540"/>
    <lineage>
        <taxon>Eukaryota</taxon>
        <taxon>Viridiplantae</taxon>
        <taxon>Streptophyta</taxon>
        <taxon>Embryophyta</taxon>
        <taxon>Tracheophyta</taxon>
        <taxon>Spermatophyta</taxon>
        <taxon>Magnoliopsida</taxon>
        <taxon>Liliopsida</taxon>
        <taxon>Poales</taxon>
        <taxon>Poaceae</taxon>
        <taxon>PACMAD clade</taxon>
        <taxon>Panicoideae</taxon>
        <taxon>Panicodae</taxon>
        <taxon>Paniceae</taxon>
        <taxon>Panicinae</taxon>
        <taxon>Panicum</taxon>
        <taxon>Panicum sect. Panicum</taxon>
    </lineage>
</organism>
<comment type="caution">
    <text evidence="2">The sequence shown here is derived from an EMBL/GenBank/DDBJ whole genome shotgun (WGS) entry which is preliminary data.</text>
</comment>
<name>A0A3L6QLY3_PANMI</name>
<accession>A0A3L6QLY3</accession>
<evidence type="ECO:0000256" key="1">
    <source>
        <dbReference type="SAM" id="MobiDB-lite"/>
    </source>
</evidence>
<proteinExistence type="predicted"/>
<evidence type="ECO:0000313" key="3">
    <source>
        <dbReference type="Proteomes" id="UP000275267"/>
    </source>
</evidence>
<keyword evidence="3" id="KW-1185">Reference proteome</keyword>
<gene>
    <name evidence="2" type="ORF">C2845_PM12G13410</name>
</gene>
<feature type="compositionally biased region" description="Pro residues" evidence="1">
    <location>
        <begin position="75"/>
        <end position="101"/>
    </location>
</feature>
<feature type="compositionally biased region" description="Basic residues" evidence="1">
    <location>
        <begin position="102"/>
        <end position="111"/>
    </location>
</feature>
<dbReference type="EMBL" id="PQIB02000012">
    <property type="protein sequence ID" value="RLM80802.1"/>
    <property type="molecule type" value="Genomic_DNA"/>
</dbReference>
<evidence type="ECO:0000313" key="2">
    <source>
        <dbReference type="EMBL" id="RLM80802.1"/>
    </source>
</evidence>
<sequence length="111" mass="11788">MADGVNRQVAIALSLQQQLHAALEPNVNASLPQPRSSCASTRHLDKRYIILIPNDQTSRSASPQPASRAPSMNPLSPPAAPQHSPSPSPGQPPPPSPPPPPAKKHKQKPKK</sequence>
<feature type="compositionally biased region" description="Low complexity" evidence="1">
    <location>
        <begin position="58"/>
        <end position="71"/>
    </location>
</feature>
<dbReference type="AlphaFoldDB" id="A0A3L6QLY3"/>
<protein>
    <submittedName>
        <fullName evidence="2">Uncharacterized protein</fullName>
    </submittedName>
</protein>
<reference evidence="3" key="1">
    <citation type="journal article" date="2019" name="Nat. Commun.">
        <title>The genome of broomcorn millet.</title>
        <authorList>
            <person name="Zou C."/>
            <person name="Miki D."/>
            <person name="Li D."/>
            <person name="Tang Q."/>
            <person name="Xiao L."/>
            <person name="Rajput S."/>
            <person name="Deng P."/>
            <person name="Jia W."/>
            <person name="Huang R."/>
            <person name="Zhang M."/>
            <person name="Sun Y."/>
            <person name="Hu J."/>
            <person name="Fu X."/>
            <person name="Schnable P.S."/>
            <person name="Li F."/>
            <person name="Zhang H."/>
            <person name="Feng B."/>
            <person name="Zhu X."/>
            <person name="Liu R."/>
            <person name="Schnable J.C."/>
            <person name="Zhu J.-K."/>
            <person name="Zhang H."/>
        </authorList>
    </citation>
    <scope>NUCLEOTIDE SEQUENCE [LARGE SCALE GENOMIC DNA]</scope>
</reference>